<dbReference type="RefSeq" id="XP_022330247.1">
    <property type="nucleotide sequence ID" value="XM_022474539.1"/>
</dbReference>
<dbReference type="OrthoDB" id="6063244at2759"/>
<name>A0A8B8DPV3_CRAVI</name>
<organism evidence="2 3">
    <name type="scientific">Crassostrea virginica</name>
    <name type="common">Eastern oyster</name>
    <dbReference type="NCBI Taxonomy" id="6565"/>
    <lineage>
        <taxon>Eukaryota</taxon>
        <taxon>Metazoa</taxon>
        <taxon>Spiralia</taxon>
        <taxon>Lophotrochozoa</taxon>
        <taxon>Mollusca</taxon>
        <taxon>Bivalvia</taxon>
        <taxon>Autobranchia</taxon>
        <taxon>Pteriomorphia</taxon>
        <taxon>Ostreida</taxon>
        <taxon>Ostreoidea</taxon>
        <taxon>Ostreidae</taxon>
        <taxon>Crassostrea</taxon>
    </lineage>
</organism>
<feature type="region of interest" description="Disordered" evidence="1">
    <location>
        <begin position="289"/>
        <end position="321"/>
    </location>
</feature>
<keyword evidence="2" id="KW-1185">Reference proteome</keyword>
<dbReference type="PANTHER" id="PTHR35558:SF1">
    <property type="entry name" value="ENDONUCLEASE_EXONUCLEASE_PHOSPHATASE DOMAIN-CONTAINING PROTEIN"/>
    <property type="match status" value="1"/>
</dbReference>
<feature type="region of interest" description="Disordered" evidence="1">
    <location>
        <begin position="1"/>
        <end position="69"/>
    </location>
</feature>
<evidence type="ECO:0000256" key="1">
    <source>
        <dbReference type="SAM" id="MobiDB-lite"/>
    </source>
</evidence>
<accession>A0A8B8DPV3</accession>
<dbReference type="KEGG" id="cvn:111128733"/>
<dbReference type="PANTHER" id="PTHR35558">
    <property type="entry name" value="SGNH_HYDRO DOMAIN-CONTAINING PROTEIN"/>
    <property type="match status" value="1"/>
</dbReference>
<sequence>MNMPKSKRASTTSNPMASGPKAKRKRHPPSDGRQIPKAQDTVPLLPPHLNTDSEAPRVTPADNAVSPSQGISMHSVSVLQTQPSLPIMANCTQLSLGYHVDKATRHKIVSGEYVHLGALLVRDPAKCQASTLSLDTQGQLVAQPKSVAKIASIDNWTEAFLIFASIYLEAHPDRTQQILKYMHDIRLGAETSKGWVVYDEQYWLKMSISPFNNWGVIDSELWLVYMTPKPAAVQSKPQSLGTHLKCYDYNYRAACQRTSCPYLHRCLKCNNMHPAIHCFNSQPTFNQNPSNVQPPFQGSTQPKNTFQTPVQPSAQRQLSSE</sequence>
<proteinExistence type="predicted"/>
<evidence type="ECO:0000313" key="2">
    <source>
        <dbReference type="Proteomes" id="UP000694844"/>
    </source>
</evidence>
<evidence type="ECO:0000313" key="3">
    <source>
        <dbReference type="RefSeq" id="XP_022330247.1"/>
    </source>
</evidence>
<protein>
    <submittedName>
        <fullName evidence="3">Uncharacterized protein LOC111128733</fullName>
    </submittedName>
</protein>
<gene>
    <name evidence="3" type="primary">LOC111128733</name>
</gene>
<dbReference type="Proteomes" id="UP000694844">
    <property type="component" value="Chromosome 4"/>
</dbReference>
<dbReference type="AlphaFoldDB" id="A0A8B8DPV3"/>
<dbReference type="GeneID" id="111128733"/>
<reference evidence="3" key="1">
    <citation type="submission" date="2025-08" db="UniProtKB">
        <authorList>
            <consortium name="RefSeq"/>
        </authorList>
    </citation>
    <scope>IDENTIFICATION</scope>
    <source>
        <tissue evidence="3">Whole sample</tissue>
    </source>
</reference>